<dbReference type="AlphaFoldDB" id="A0A8S2TF16"/>
<evidence type="ECO:0000313" key="1">
    <source>
        <dbReference type="EMBL" id="CAF4283765.1"/>
    </source>
</evidence>
<proteinExistence type="predicted"/>
<name>A0A8S2TF16_9BILA</name>
<dbReference type="Proteomes" id="UP000676336">
    <property type="component" value="Unassembled WGS sequence"/>
</dbReference>
<feature type="non-terminal residue" evidence="1">
    <location>
        <position position="76"/>
    </location>
</feature>
<comment type="caution">
    <text evidence="1">The sequence shown here is derived from an EMBL/GenBank/DDBJ whole genome shotgun (WGS) entry which is preliminary data.</text>
</comment>
<evidence type="ECO:0000313" key="2">
    <source>
        <dbReference type="Proteomes" id="UP000676336"/>
    </source>
</evidence>
<dbReference type="EMBL" id="CAJOBI010033185">
    <property type="protein sequence ID" value="CAF4283765.1"/>
    <property type="molecule type" value="Genomic_DNA"/>
</dbReference>
<organism evidence="1 2">
    <name type="scientific">Rotaria magnacalcarata</name>
    <dbReference type="NCBI Taxonomy" id="392030"/>
    <lineage>
        <taxon>Eukaryota</taxon>
        <taxon>Metazoa</taxon>
        <taxon>Spiralia</taxon>
        <taxon>Gnathifera</taxon>
        <taxon>Rotifera</taxon>
        <taxon>Eurotatoria</taxon>
        <taxon>Bdelloidea</taxon>
        <taxon>Philodinida</taxon>
        <taxon>Philodinidae</taxon>
        <taxon>Rotaria</taxon>
    </lineage>
</organism>
<reference evidence="1" key="1">
    <citation type="submission" date="2021-02" db="EMBL/GenBank/DDBJ databases">
        <authorList>
            <person name="Nowell W R."/>
        </authorList>
    </citation>
    <scope>NUCLEOTIDE SEQUENCE</scope>
</reference>
<feature type="non-terminal residue" evidence="1">
    <location>
        <position position="1"/>
    </location>
</feature>
<gene>
    <name evidence="1" type="ORF">SMN809_LOCUS25375</name>
</gene>
<protein>
    <submittedName>
        <fullName evidence="1">Uncharacterized protein</fullName>
    </submittedName>
</protein>
<sequence length="76" mass="8021">SQSSTLASFLDQLINDSQHKPSVDLAPAADASVSLVGLSQCTKDDVEEHTLHIELGDSQIALRGIESRGYVILSAA</sequence>
<accession>A0A8S2TF16</accession>